<evidence type="ECO:0000313" key="2">
    <source>
        <dbReference type="EMBL" id="GHE87303.1"/>
    </source>
</evidence>
<protein>
    <submittedName>
        <fullName evidence="2">Uncharacterized protein</fullName>
    </submittedName>
</protein>
<keyword evidence="3" id="KW-1185">Reference proteome</keyword>
<dbReference type="Proteomes" id="UP000626370">
    <property type="component" value="Unassembled WGS sequence"/>
</dbReference>
<organism evidence="2 3">
    <name type="scientific">Thalassotalea profundi</name>
    <dbReference type="NCBI Taxonomy" id="2036687"/>
    <lineage>
        <taxon>Bacteria</taxon>
        <taxon>Pseudomonadati</taxon>
        <taxon>Pseudomonadota</taxon>
        <taxon>Gammaproteobacteria</taxon>
        <taxon>Alteromonadales</taxon>
        <taxon>Colwelliaceae</taxon>
        <taxon>Thalassotalea</taxon>
    </lineage>
</organism>
<keyword evidence="1" id="KW-0472">Membrane</keyword>
<keyword evidence="1" id="KW-0812">Transmembrane</keyword>
<gene>
    <name evidence="2" type="ORF">GCM10011501_15910</name>
</gene>
<dbReference type="EMBL" id="BNAH01000005">
    <property type="protein sequence ID" value="GHE87303.1"/>
    <property type="molecule type" value="Genomic_DNA"/>
</dbReference>
<proteinExistence type="predicted"/>
<keyword evidence="1" id="KW-1133">Transmembrane helix</keyword>
<comment type="caution">
    <text evidence="2">The sequence shown here is derived from an EMBL/GenBank/DDBJ whole genome shotgun (WGS) entry which is preliminary data.</text>
</comment>
<reference evidence="3" key="1">
    <citation type="journal article" date="2019" name="Int. J. Syst. Evol. Microbiol.">
        <title>The Global Catalogue of Microorganisms (GCM) 10K type strain sequencing project: providing services to taxonomists for standard genome sequencing and annotation.</title>
        <authorList>
            <consortium name="The Broad Institute Genomics Platform"/>
            <consortium name="The Broad Institute Genome Sequencing Center for Infectious Disease"/>
            <person name="Wu L."/>
            <person name="Ma J."/>
        </authorList>
    </citation>
    <scope>NUCLEOTIDE SEQUENCE [LARGE SCALE GENOMIC DNA]</scope>
    <source>
        <strain evidence="3">CGMCC 1.15922</strain>
    </source>
</reference>
<feature type="transmembrane region" description="Helical" evidence="1">
    <location>
        <begin position="12"/>
        <end position="30"/>
    </location>
</feature>
<evidence type="ECO:0000256" key="1">
    <source>
        <dbReference type="SAM" id="Phobius"/>
    </source>
</evidence>
<accession>A0ABQ3IKQ0</accession>
<sequence>MINVKYSDTISITINLYYIYLVRIAALVLAKMKLARSLNSEYFLNGYRLSFKHTLLLSKDKY</sequence>
<name>A0ABQ3IKQ0_9GAMM</name>
<evidence type="ECO:0000313" key="3">
    <source>
        <dbReference type="Proteomes" id="UP000626370"/>
    </source>
</evidence>